<accession>A0AAP7GQ66</accession>
<comment type="caution">
    <text evidence="1">The sequence shown here is derived from an EMBL/GenBank/DDBJ whole genome shotgun (WGS) entry which is preliminary data.</text>
</comment>
<name>A0AAP7GQ66_STEMA</name>
<proteinExistence type="predicted"/>
<dbReference type="AlphaFoldDB" id="A0AAP7GQ66"/>
<dbReference type="Proteomes" id="UP000092125">
    <property type="component" value="Unassembled WGS sequence"/>
</dbReference>
<dbReference type="EMBL" id="LYVI01000013">
    <property type="protein sequence ID" value="OBU59922.1"/>
    <property type="molecule type" value="Genomic_DNA"/>
</dbReference>
<organism evidence="1 2">
    <name type="scientific">Stenotrophomonas maltophilia</name>
    <name type="common">Pseudomonas maltophilia</name>
    <name type="synonym">Xanthomonas maltophilia</name>
    <dbReference type="NCBI Taxonomy" id="40324"/>
    <lineage>
        <taxon>Bacteria</taxon>
        <taxon>Pseudomonadati</taxon>
        <taxon>Pseudomonadota</taxon>
        <taxon>Gammaproteobacteria</taxon>
        <taxon>Lysobacterales</taxon>
        <taxon>Lysobacteraceae</taxon>
        <taxon>Stenotrophomonas</taxon>
        <taxon>Stenotrophomonas maltophilia group</taxon>
    </lineage>
</organism>
<evidence type="ECO:0000313" key="1">
    <source>
        <dbReference type="EMBL" id="OBU59922.1"/>
    </source>
</evidence>
<protein>
    <recommendedName>
        <fullName evidence="3">Lipoprotein</fullName>
    </recommendedName>
</protein>
<reference evidence="1 2" key="1">
    <citation type="submission" date="2016-05" db="EMBL/GenBank/DDBJ databases">
        <title>Draft Genome Sequences of Stenotrophomonas maltophilia Strains Sm32COP, Sm41DVV, Sm46PAILV, SmF3, SmF22, SmSOFb1 and SmCVFa1, Isolated from Different Manures, in France.</title>
        <authorList>
            <person name="Nazaret S."/>
            <person name="Bodilis J."/>
        </authorList>
    </citation>
    <scope>NUCLEOTIDE SEQUENCE [LARGE SCALE GENOMIC DNA]</scope>
    <source>
        <strain evidence="1 2">Sm41DVV</strain>
    </source>
</reference>
<evidence type="ECO:0008006" key="3">
    <source>
        <dbReference type="Google" id="ProtNLM"/>
    </source>
</evidence>
<dbReference type="RefSeq" id="WP_065182865.1">
    <property type="nucleotide sequence ID" value="NZ_LYVI01000013.1"/>
</dbReference>
<gene>
    <name evidence="1" type="ORF">A9K56_16845</name>
</gene>
<sequence length="231" mass="25090">MTTRTYGWVVAIAALGLLLAYGCQYMVVRPARGSASAPECSAVSLLSAMRERLRPEADFSESGGIYLDSVDPEDPEALIAYAALGRICQEPAGRRTDEGQALARRLARIASSFIVGGRLEPGRYVLTAATDGSRGDEVVAVSPEHLALLRSMNTRTLGRAVMLMDSKRPYGDMHYFYIDMARALGEPVPLDANGNATFAPGVIARYDELHGQMLDVVRVFWRFAEPAQSTS</sequence>
<evidence type="ECO:0000313" key="2">
    <source>
        <dbReference type="Proteomes" id="UP000092125"/>
    </source>
</evidence>
<dbReference type="PROSITE" id="PS51257">
    <property type="entry name" value="PROKAR_LIPOPROTEIN"/>
    <property type="match status" value="1"/>
</dbReference>